<feature type="domain" description="N-acetyltransferase" evidence="3">
    <location>
        <begin position="99"/>
        <end position="237"/>
    </location>
</feature>
<dbReference type="SUPFAM" id="SSF55729">
    <property type="entry name" value="Acyl-CoA N-acyltransferases (Nat)"/>
    <property type="match status" value="1"/>
</dbReference>
<organism evidence="4 5">
    <name type="scientific">Hymenobacter amundsenii</name>
    <dbReference type="NCBI Taxonomy" id="2006685"/>
    <lineage>
        <taxon>Bacteria</taxon>
        <taxon>Pseudomonadati</taxon>
        <taxon>Bacteroidota</taxon>
        <taxon>Cytophagia</taxon>
        <taxon>Cytophagales</taxon>
        <taxon>Hymenobacteraceae</taxon>
        <taxon>Hymenobacter</taxon>
    </lineage>
</organism>
<accession>A0A246FJE6</accession>
<dbReference type="EMBL" id="NIRR01000021">
    <property type="protein sequence ID" value="OWP62686.1"/>
    <property type="molecule type" value="Genomic_DNA"/>
</dbReference>
<dbReference type="Gene3D" id="3.40.630.30">
    <property type="match status" value="1"/>
</dbReference>
<dbReference type="PANTHER" id="PTHR43877:SF2">
    <property type="entry name" value="AMINOALKYLPHOSPHONATE N-ACETYLTRANSFERASE-RELATED"/>
    <property type="match status" value="1"/>
</dbReference>
<evidence type="ECO:0000256" key="1">
    <source>
        <dbReference type="ARBA" id="ARBA00022679"/>
    </source>
</evidence>
<dbReference type="InterPro" id="IPR016181">
    <property type="entry name" value="Acyl_CoA_acyltransferase"/>
</dbReference>
<dbReference type="CDD" id="cd04301">
    <property type="entry name" value="NAT_SF"/>
    <property type="match status" value="1"/>
</dbReference>
<dbReference type="PROSITE" id="PS51186">
    <property type="entry name" value="GNAT"/>
    <property type="match status" value="1"/>
</dbReference>
<dbReference type="InterPro" id="IPR000182">
    <property type="entry name" value="GNAT_dom"/>
</dbReference>
<dbReference type="AlphaFoldDB" id="A0A246FJE6"/>
<dbReference type="RefSeq" id="WP_088464892.1">
    <property type="nucleotide sequence ID" value="NZ_NIRR01000021.1"/>
</dbReference>
<evidence type="ECO:0000256" key="2">
    <source>
        <dbReference type="ARBA" id="ARBA00023315"/>
    </source>
</evidence>
<comment type="caution">
    <text evidence="4">The sequence shown here is derived from an EMBL/GenBank/DDBJ whole genome shotgun (WGS) entry which is preliminary data.</text>
</comment>
<evidence type="ECO:0000313" key="4">
    <source>
        <dbReference type="EMBL" id="OWP62686.1"/>
    </source>
</evidence>
<sequence>MPIQHLPWDSAFLGFAVGQLPAAALTTPAQLATTLDEARRQKYRLLYCFVAPASAADAVLQACPLALLSDRKVRFRLPVAAHQPKALPAGIVPTHEYSAALRALAPQAGAYSRFQTDPNFAPDVGLQLYELWLARSLSGELAREVLVYQPDPAAPPQGFVTLVDKGASTEIGLIAVDAAQRGRGIGAALVEAARCRAAAVGHAAVELTTQAANPACNFYRREGFEVVHEEHVYHLWL</sequence>
<keyword evidence="2" id="KW-0012">Acyltransferase</keyword>
<protein>
    <recommendedName>
        <fullName evidence="3">N-acetyltransferase domain-containing protein</fullName>
    </recommendedName>
</protein>
<name>A0A246FJE6_9BACT</name>
<dbReference type="Proteomes" id="UP000197277">
    <property type="component" value="Unassembled WGS sequence"/>
</dbReference>
<dbReference type="GO" id="GO:0016747">
    <property type="term" value="F:acyltransferase activity, transferring groups other than amino-acyl groups"/>
    <property type="evidence" value="ECO:0007669"/>
    <property type="project" value="InterPro"/>
</dbReference>
<reference evidence="4 5" key="1">
    <citation type="submission" date="2017-06" db="EMBL/GenBank/DDBJ databases">
        <title>Hymenobacter amundsenii sp. nov. isolated from regoliths in Antarctica.</title>
        <authorList>
            <person name="Sedlacek I."/>
            <person name="Kralova S."/>
            <person name="Pantucek R."/>
            <person name="Svec P."/>
            <person name="Holochova P."/>
            <person name="Stankova E."/>
            <person name="Vrbovska V."/>
            <person name="Busse H.-J."/>
        </authorList>
    </citation>
    <scope>NUCLEOTIDE SEQUENCE [LARGE SCALE GENOMIC DNA]</scope>
    <source>
        <strain evidence="4 5">CCM 8682</strain>
    </source>
</reference>
<dbReference type="Pfam" id="PF13508">
    <property type="entry name" value="Acetyltransf_7"/>
    <property type="match status" value="1"/>
</dbReference>
<proteinExistence type="predicted"/>
<dbReference type="PANTHER" id="PTHR43877">
    <property type="entry name" value="AMINOALKYLPHOSPHONATE N-ACETYLTRANSFERASE-RELATED-RELATED"/>
    <property type="match status" value="1"/>
</dbReference>
<evidence type="ECO:0000313" key="5">
    <source>
        <dbReference type="Proteomes" id="UP000197277"/>
    </source>
</evidence>
<evidence type="ECO:0000259" key="3">
    <source>
        <dbReference type="PROSITE" id="PS51186"/>
    </source>
</evidence>
<keyword evidence="1" id="KW-0808">Transferase</keyword>
<dbReference type="InterPro" id="IPR050832">
    <property type="entry name" value="Bact_Acetyltransf"/>
</dbReference>
<keyword evidence="5" id="KW-1185">Reference proteome</keyword>
<gene>
    <name evidence="4" type="ORF">CDA63_13000</name>
</gene>
<dbReference type="OrthoDB" id="1342666at2"/>